<gene>
    <name evidence="2" type="ORF">FLL46_08085</name>
</gene>
<dbReference type="AlphaFoldDB" id="A0A545UGE4"/>
<name>A0A545UGE4_9GAMM</name>
<evidence type="ECO:0008006" key="4">
    <source>
        <dbReference type="Google" id="ProtNLM"/>
    </source>
</evidence>
<accession>A0A545UGE4</accession>
<proteinExistence type="predicted"/>
<organism evidence="2 3">
    <name type="scientific">Aliikangiella coralliicola</name>
    <dbReference type="NCBI Taxonomy" id="2592383"/>
    <lineage>
        <taxon>Bacteria</taxon>
        <taxon>Pseudomonadati</taxon>
        <taxon>Pseudomonadota</taxon>
        <taxon>Gammaproteobacteria</taxon>
        <taxon>Oceanospirillales</taxon>
        <taxon>Pleioneaceae</taxon>
        <taxon>Aliikangiella</taxon>
    </lineage>
</organism>
<dbReference type="Proteomes" id="UP000315439">
    <property type="component" value="Unassembled WGS sequence"/>
</dbReference>
<evidence type="ECO:0000313" key="2">
    <source>
        <dbReference type="EMBL" id="TQV88473.1"/>
    </source>
</evidence>
<protein>
    <recommendedName>
        <fullName evidence="4">DUF4402 domain-containing protein</fullName>
    </recommendedName>
</protein>
<feature type="signal peptide" evidence="1">
    <location>
        <begin position="1"/>
        <end position="29"/>
    </location>
</feature>
<sequence>MNINQIKKTKIKQLAMTTLASLIAFKAGAAVDGELSSSSTGNIDITLALGVAGVIVDLRDFNFGNWSGTGELRDNDDLCIGTTGTSQYIIRADGQGVGNDFILSNGSNELAYRVFWNDTTGTAGNFELFAGVQVDNLTNPPNSFTPIGGGGYICTGARDANVEVVIEESALQAAEAGSYSGVLTLTLIPQ</sequence>
<comment type="caution">
    <text evidence="2">The sequence shown here is derived from an EMBL/GenBank/DDBJ whole genome shotgun (WGS) entry which is preliminary data.</text>
</comment>
<keyword evidence="1" id="KW-0732">Signal</keyword>
<evidence type="ECO:0000256" key="1">
    <source>
        <dbReference type="SAM" id="SignalP"/>
    </source>
</evidence>
<evidence type="ECO:0000313" key="3">
    <source>
        <dbReference type="Proteomes" id="UP000315439"/>
    </source>
</evidence>
<keyword evidence="3" id="KW-1185">Reference proteome</keyword>
<dbReference type="EMBL" id="VIKS01000004">
    <property type="protein sequence ID" value="TQV88473.1"/>
    <property type="molecule type" value="Genomic_DNA"/>
</dbReference>
<dbReference type="RefSeq" id="WP_142892981.1">
    <property type="nucleotide sequence ID" value="NZ_ML660162.1"/>
</dbReference>
<reference evidence="2 3" key="1">
    <citation type="submission" date="2019-07" db="EMBL/GenBank/DDBJ databases">
        <title>Draft genome for Aliikangiella sp. M105.</title>
        <authorList>
            <person name="Wang G."/>
        </authorList>
    </citation>
    <scope>NUCLEOTIDE SEQUENCE [LARGE SCALE GENOMIC DNA]</scope>
    <source>
        <strain evidence="2 3">M105</strain>
    </source>
</reference>
<feature type="chain" id="PRO_5021923382" description="DUF4402 domain-containing protein" evidence="1">
    <location>
        <begin position="30"/>
        <end position="190"/>
    </location>
</feature>